<dbReference type="PANTHER" id="PTHR33640:SF34">
    <property type="entry name" value="PROTEIN, PUTATIVE-RELATED"/>
    <property type="match status" value="1"/>
</dbReference>
<evidence type="ECO:0000256" key="1">
    <source>
        <dbReference type="SAM" id="Phobius"/>
    </source>
</evidence>
<feature type="transmembrane region" description="Helical" evidence="1">
    <location>
        <begin position="60"/>
        <end position="77"/>
    </location>
</feature>
<keyword evidence="3" id="KW-1185">Reference proteome</keyword>
<name>A0AAN9P1K9_CROPI</name>
<dbReference type="EMBL" id="JAYWIO010000002">
    <property type="protein sequence ID" value="KAK7283370.1"/>
    <property type="molecule type" value="Genomic_DNA"/>
</dbReference>
<organism evidence="2 3">
    <name type="scientific">Crotalaria pallida</name>
    <name type="common">Smooth rattlebox</name>
    <name type="synonym">Crotalaria striata</name>
    <dbReference type="NCBI Taxonomy" id="3830"/>
    <lineage>
        <taxon>Eukaryota</taxon>
        <taxon>Viridiplantae</taxon>
        <taxon>Streptophyta</taxon>
        <taxon>Embryophyta</taxon>
        <taxon>Tracheophyta</taxon>
        <taxon>Spermatophyta</taxon>
        <taxon>Magnoliopsida</taxon>
        <taxon>eudicotyledons</taxon>
        <taxon>Gunneridae</taxon>
        <taxon>Pentapetalae</taxon>
        <taxon>rosids</taxon>
        <taxon>fabids</taxon>
        <taxon>Fabales</taxon>
        <taxon>Fabaceae</taxon>
        <taxon>Papilionoideae</taxon>
        <taxon>50 kb inversion clade</taxon>
        <taxon>genistoids sensu lato</taxon>
        <taxon>core genistoids</taxon>
        <taxon>Crotalarieae</taxon>
        <taxon>Crotalaria</taxon>
    </lineage>
</organism>
<evidence type="ECO:0008006" key="4">
    <source>
        <dbReference type="Google" id="ProtNLM"/>
    </source>
</evidence>
<evidence type="ECO:0000313" key="2">
    <source>
        <dbReference type="EMBL" id="KAK7283370.1"/>
    </source>
</evidence>
<keyword evidence="1" id="KW-0812">Transmembrane</keyword>
<evidence type="ECO:0000313" key="3">
    <source>
        <dbReference type="Proteomes" id="UP001372338"/>
    </source>
</evidence>
<dbReference type="Proteomes" id="UP001372338">
    <property type="component" value="Unassembled WGS sequence"/>
</dbReference>
<accession>A0AAN9P1K9</accession>
<reference evidence="2 3" key="1">
    <citation type="submission" date="2024-01" db="EMBL/GenBank/DDBJ databases">
        <title>The genomes of 5 underutilized Papilionoideae crops provide insights into root nodulation and disease resistanc.</title>
        <authorList>
            <person name="Yuan L."/>
        </authorList>
    </citation>
    <scope>NUCLEOTIDE SEQUENCE [LARGE SCALE GENOMIC DNA]</scope>
    <source>
        <strain evidence="2">ZHUSHIDOU_FW_LH</strain>
        <tissue evidence="2">Leaf</tissue>
    </source>
</reference>
<comment type="caution">
    <text evidence="2">The sequence shown here is derived from an EMBL/GenBank/DDBJ whole genome shotgun (WGS) entry which is preliminary data.</text>
</comment>
<keyword evidence="1" id="KW-1133">Transmembrane helix</keyword>
<gene>
    <name evidence="2" type="ORF">RIF29_12837</name>
</gene>
<dbReference type="AlphaFoldDB" id="A0AAN9P1K9"/>
<dbReference type="PANTHER" id="PTHR33640">
    <property type="entry name" value="TRANSMEMBRANE PROTEIN"/>
    <property type="match status" value="1"/>
</dbReference>
<proteinExistence type="predicted"/>
<feature type="transmembrane region" description="Helical" evidence="1">
    <location>
        <begin position="20"/>
        <end position="40"/>
    </location>
</feature>
<keyword evidence="1" id="KW-0472">Membrane</keyword>
<protein>
    <recommendedName>
        <fullName evidence="4">Transmembrane protein</fullName>
    </recommendedName>
</protein>
<sequence>MAYIHKTNSIQIFKWLEKFLLFLNLCVTLWVFSHSSWFPITIEAFCFFHSKLMLLLNNSFYTFLLLNAILLSLYAFSKTKNDHDHVSTDNTDYYNEYLNHSESLIKEDYNNKKPVTCSDDQVGEGGCCYSSSAVMTDETVTTAVTETTTTTTTCCTTLSMTTVTGDKVSGEKCYRRTQSGGVERRRRMVAELKRYNTGLGRDGRSCHVEQLSKEEFNRTVEEFIAKHKRMLLEEQRKTEKT</sequence>